<protein>
    <submittedName>
        <fullName evidence="6">Pyrimidine reductase, riboflavin biosynthesis</fullName>
    </submittedName>
</protein>
<dbReference type="AlphaFoldDB" id="A0A143Z3A6"/>
<keyword evidence="2" id="KW-0521">NADP</keyword>
<evidence type="ECO:0000313" key="6">
    <source>
        <dbReference type="EMBL" id="SEJ64367.1"/>
    </source>
</evidence>
<sequence>MNKPYRVICHMGMSIDGRVAGAFLGSQQFGPYGKAYEETLQAYASDNWICGRVTFEEHITFGNKADLSAYPEEAIPGEDYLHPAAFSSYAIAVDPEGKLGWQTNVIGDEYPERKGDHIVAILSEAVSDRHLAHLREIGVSYLFAGESKPLSMKVALDKLHKHFGIETFMLLGGGFVNGAFASEGLVDEISLIIAPLVEGVSNSVSLFEYGNSLDQSIRQFRLDKFERIGPDGIRLTYLSNRDA</sequence>
<accession>A0A143Z3A6</accession>
<dbReference type="EMBL" id="FJNB01000019">
    <property type="protein sequence ID" value="CZR06304.1"/>
    <property type="molecule type" value="Genomic_DNA"/>
</dbReference>
<evidence type="ECO:0000259" key="4">
    <source>
        <dbReference type="Pfam" id="PF01872"/>
    </source>
</evidence>
<dbReference type="Proteomes" id="UP000076878">
    <property type="component" value="Unassembled WGS sequence"/>
</dbReference>
<evidence type="ECO:0000313" key="7">
    <source>
        <dbReference type="Proteomes" id="UP000076878"/>
    </source>
</evidence>
<gene>
    <name evidence="6" type="ORF">SAMN05216375_12039</name>
    <name evidence="5" type="ORF">TR210_2308</name>
</gene>
<evidence type="ECO:0000313" key="8">
    <source>
        <dbReference type="Proteomes" id="UP000199280"/>
    </source>
</evidence>
<evidence type="ECO:0000256" key="1">
    <source>
        <dbReference type="ARBA" id="ARBA00005104"/>
    </source>
</evidence>
<evidence type="ECO:0000256" key="2">
    <source>
        <dbReference type="ARBA" id="ARBA00022857"/>
    </source>
</evidence>
<dbReference type="PANTHER" id="PTHR38011:SF7">
    <property type="entry name" value="2,5-DIAMINO-6-RIBOSYLAMINO-4(3H)-PYRIMIDINONE 5'-PHOSPHATE REDUCTASE"/>
    <property type="match status" value="1"/>
</dbReference>
<dbReference type="STRING" id="640938.TR210_2308"/>
<dbReference type="InterPro" id="IPR024072">
    <property type="entry name" value="DHFR-like_dom_sf"/>
</dbReference>
<evidence type="ECO:0000313" key="5">
    <source>
        <dbReference type="EMBL" id="CZR06304.1"/>
    </source>
</evidence>
<feature type="domain" description="Bacterial bifunctional deaminase-reductase C-terminal" evidence="4">
    <location>
        <begin position="7"/>
        <end position="231"/>
    </location>
</feature>
<dbReference type="Gene3D" id="3.40.430.10">
    <property type="entry name" value="Dihydrofolate Reductase, subunit A"/>
    <property type="match status" value="1"/>
</dbReference>
<dbReference type="PANTHER" id="PTHR38011">
    <property type="entry name" value="DIHYDROFOLATE REDUCTASE FAMILY PROTEIN (AFU_ORTHOLOGUE AFUA_8G06820)"/>
    <property type="match status" value="1"/>
</dbReference>
<reference evidence="6 8" key="2">
    <citation type="submission" date="2016-10" db="EMBL/GenBank/DDBJ databases">
        <authorList>
            <person name="Varghese N."/>
            <person name="Submissions S."/>
        </authorList>
    </citation>
    <scope>NUCLEOTIDE SEQUENCE [LARGE SCALE GENOMIC DNA]</scope>
    <source>
        <strain evidence="6 8">DSM 22150</strain>
    </source>
</reference>
<dbReference type="GO" id="GO:0008703">
    <property type="term" value="F:5-amino-6-(5-phosphoribosylamino)uracil reductase activity"/>
    <property type="evidence" value="ECO:0007669"/>
    <property type="project" value="InterPro"/>
</dbReference>
<dbReference type="OrthoDB" id="9800865at2"/>
<dbReference type="Pfam" id="PF01872">
    <property type="entry name" value="RibD_C"/>
    <property type="match status" value="1"/>
</dbReference>
<comment type="pathway">
    <text evidence="1">Cofactor biosynthesis; riboflavin biosynthesis.</text>
</comment>
<dbReference type="InterPro" id="IPR002734">
    <property type="entry name" value="RibDG_C"/>
</dbReference>
<dbReference type="InterPro" id="IPR050765">
    <property type="entry name" value="Riboflavin_Biosynth_HTPR"/>
</dbReference>
<dbReference type="EMBL" id="FNYT01000020">
    <property type="protein sequence ID" value="SEJ64367.1"/>
    <property type="molecule type" value="Genomic_DNA"/>
</dbReference>
<keyword evidence="3" id="KW-0560">Oxidoreductase</keyword>
<name>A0A143Z3A6_9LACT</name>
<dbReference type="RefSeq" id="WP_068623954.1">
    <property type="nucleotide sequence ID" value="NZ_FJNB01000019.1"/>
</dbReference>
<evidence type="ECO:0000256" key="3">
    <source>
        <dbReference type="ARBA" id="ARBA00023002"/>
    </source>
</evidence>
<dbReference type="GO" id="GO:0009231">
    <property type="term" value="P:riboflavin biosynthetic process"/>
    <property type="evidence" value="ECO:0007669"/>
    <property type="project" value="InterPro"/>
</dbReference>
<organism evidence="5 7">
    <name type="scientific">Trichococcus ilyis</name>
    <dbReference type="NCBI Taxonomy" id="640938"/>
    <lineage>
        <taxon>Bacteria</taxon>
        <taxon>Bacillati</taxon>
        <taxon>Bacillota</taxon>
        <taxon>Bacilli</taxon>
        <taxon>Lactobacillales</taxon>
        <taxon>Carnobacteriaceae</taxon>
        <taxon>Trichococcus</taxon>
    </lineage>
</organism>
<reference evidence="5 7" key="1">
    <citation type="submission" date="2016-02" db="EMBL/GenBank/DDBJ databases">
        <authorList>
            <person name="Wen L."/>
            <person name="He K."/>
            <person name="Yang H."/>
        </authorList>
    </citation>
    <scope>NUCLEOTIDE SEQUENCE [LARGE SCALE GENOMIC DNA]</scope>
    <source>
        <strain evidence="5">Trichococcus_R210</strain>
    </source>
</reference>
<proteinExistence type="predicted"/>
<keyword evidence="8" id="KW-1185">Reference proteome</keyword>
<dbReference type="Proteomes" id="UP000199280">
    <property type="component" value="Unassembled WGS sequence"/>
</dbReference>
<dbReference type="SUPFAM" id="SSF53597">
    <property type="entry name" value="Dihydrofolate reductase-like"/>
    <property type="match status" value="1"/>
</dbReference>